<gene>
    <name evidence="1" type="ORF">AVEN_135581_1</name>
</gene>
<dbReference type="PANTHER" id="PTHR47326">
    <property type="entry name" value="TRANSPOSABLE ELEMENT TC3 TRANSPOSASE-LIKE PROTEIN"/>
    <property type="match status" value="1"/>
</dbReference>
<accession>A0A4Y2QM71</accession>
<evidence type="ECO:0000313" key="1">
    <source>
        <dbReference type="EMBL" id="GBN64380.1"/>
    </source>
</evidence>
<evidence type="ECO:0000313" key="2">
    <source>
        <dbReference type="Proteomes" id="UP000499080"/>
    </source>
</evidence>
<keyword evidence="2" id="KW-1185">Reference proteome</keyword>
<comment type="caution">
    <text evidence="1">The sequence shown here is derived from an EMBL/GenBank/DDBJ whole genome shotgun (WGS) entry which is preliminary data.</text>
</comment>
<dbReference type="EMBL" id="BGPR01014244">
    <property type="protein sequence ID" value="GBN64380.1"/>
    <property type="molecule type" value="Genomic_DNA"/>
</dbReference>
<sequence>MTKLIKKFKRTVSVADARRSGRPKTATDEGTSTQVLAAMINISLRKIGISQSSVLRVFRANKHPYKLQMLQHLTEDDPDHRVEFYKANFYVSGEVNKQNVGHWMDSNPHCMSDCVGFGVTGLLVRAIDTVCRRGREICETYSVTVASYDAIYTIKIRGETDVYM</sequence>
<dbReference type="OrthoDB" id="9986793at2759"/>
<proteinExistence type="predicted"/>
<name>A0A4Y2QM71_ARAVE</name>
<dbReference type="AlphaFoldDB" id="A0A4Y2QM71"/>
<reference evidence="1 2" key="1">
    <citation type="journal article" date="2019" name="Sci. Rep.">
        <title>Orb-weaving spider Araneus ventricosus genome elucidates the spidroin gene catalogue.</title>
        <authorList>
            <person name="Kono N."/>
            <person name="Nakamura H."/>
            <person name="Ohtoshi R."/>
            <person name="Moran D.A.P."/>
            <person name="Shinohara A."/>
            <person name="Yoshida Y."/>
            <person name="Fujiwara M."/>
            <person name="Mori M."/>
            <person name="Tomita M."/>
            <person name="Arakawa K."/>
        </authorList>
    </citation>
    <scope>NUCLEOTIDE SEQUENCE [LARGE SCALE GENOMIC DNA]</scope>
</reference>
<dbReference type="Proteomes" id="UP000499080">
    <property type="component" value="Unassembled WGS sequence"/>
</dbReference>
<organism evidence="1 2">
    <name type="scientific">Araneus ventricosus</name>
    <name type="common">Orbweaver spider</name>
    <name type="synonym">Epeira ventricosa</name>
    <dbReference type="NCBI Taxonomy" id="182803"/>
    <lineage>
        <taxon>Eukaryota</taxon>
        <taxon>Metazoa</taxon>
        <taxon>Ecdysozoa</taxon>
        <taxon>Arthropoda</taxon>
        <taxon>Chelicerata</taxon>
        <taxon>Arachnida</taxon>
        <taxon>Araneae</taxon>
        <taxon>Araneomorphae</taxon>
        <taxon>Entelegynae</taxon>
        <taxon>Araneoidea</taxon>
        <taxon>Araneidae</taxon>
        <taxon>Araneus</taxon>
    </lineage>
</organism>
<dbReference type="PANTHER" id="PTHR47326:SF1">
    <property type="entry name" value="HTH PSQ-TYPE DOMAIN-CONTAINING PROTEIN"/>
    <property type="match status" value="1"/>
</dbReference>
<protein>
    <submittedName>
        <fullName evidence="1">Uncharacterized protein</fullName>
    </submittedName>
</protein>